<organism evidence="6 7">
    <name type="scientific">Algoriphagus boseongensis</name>
    <dbReference type="NCBI Taxonomy" id="1442587"/>
    <lineage>
        <taxon>Bacteria</taxon>
        <taxon>Pseudomonadati</taxon>
        <taxon>Bacteroidota</taxon>
        <taxon>Cytophagia</taxon>
        <taxon>Cytophagales</taxon>
        <taxon>Cyclobacteriaceae</taxon>
        <taxon>Algoriphagus</taxon>
    </lineage>
</organism>
<keyword evidence="7" id="KW-1185">Reference proteome</keyword>
<dbReference type="RefSeq" id="WP_133553617.1">
    <property type="nucleotide sequence ID" value="NZ_SNYF01000005.1"/>
</dbReference>
<evidence type="ECO:0000259" key="4">
    <source>
        <dbReference type="Pfam" id="PF00852"/>
    </source>
</evidence>
<dbReference type="SUPFAM" id="SSF53756">
    <property type="entry name" value="UDP-Glycosyltransferase/glycogen phosphorylase"/>
    <property type="match status" value="1"/>
</dbReference>
<evidence type="ECO:0000256" key="3">
    <source>
        <dbReference type="ARBA" id="ARBA00022679"/>
    </source>
</evidence>
<gene>
    <name evidence="6" type="ORF">DFQ04_1193</name>
</gene>
<evidence type="ECO:0000256" key="1">
    <source>
        <dbReference type="ARBA" id="ARBA00008919"/>
    </source>
</evidence>
<dbReference type="PANTHER" id="PTHR11929:SF194">
    <property type="entry name" value="ALPHA-(1,3)-FUCOSYLTRANSFERASE 10"/>
    <property type="match status" value="1"/>
</dbReference>
<dbReference type="PANTHER" id="PTHR11929">
    <property type="entry name" value="ALPHA- 1,3 -FUCOSYLTRANSFERASE"/>
    <property type="match status" value="1"/>
</dbReference>
<keyword evidence="2 6" id="KW-0328">Glycosyltransferase</keyword>
<reference evidence="6 7" key="1">
    <citation type="submission" date="2019-03" db="EMBL/GenBank/DDBJ databases">
        <title>Genomic Encyclopedia of Type Strains, Phase III (KMG-III): the genomes of soil and plant-associated and newly described type strains.</title>
        <authorList>
            <person name="Whitman W."/>
        </authorList>
    </citation>
    <scope>NUCLEOTIDE SEQUENCE [LARGE SCALE GENOMIC DNA]</scope>
    <source>
        <strain evidence="6 7">CECT 8446</strain>
    </source>
</reference>
<dbReference type="GO" id="GO:0016020">
    <property type="term" value="C:membrane"/>
    <property type="evidence" value="ECO:0007669"/>
    <property type="project" value="InterPro"/>
</dbReference>
<dbReference type="Proteomes" id="UP000294535">
    <property type="component" value="Unassembled WGS sequence"/>
</dbReference>
<dbReference type="AlphaFoldDB" id="A0A4R6TBH5"/>
<name>A0A4R6TBH5_9BACT</name>
<proteinExistence type="inferred from homology"/>
<evidence type="ECO:0000313" key="6">
    <source>
        <dbReference type="EMBL" id="TDQ19372.1"/>
    </source>
</evidence>
<dbReference type="InterPro" id="IPR055270">
    <property type="entry name" value="Glyco_tran_10_C"/>
</dbReference>
<evidence type="ECO:0000256" key="2">
    <source>
        <dbReference type="ARBA" id="ARBA00022676"/>
    </source>
</evidence>
<accession>A0A4R6TBH5</accession>
<feature type="domain" description="Fucosyltransferase C-terminal" evidence="4">
    <location>
        <begin position="118"/>
        <end position="243"/>
    </location>
</feature>
<comment type="caution">
    <text evidence="6">The sequence shown here is derived from an EMBL/GenBank/DDBJ whole genome shotgun (WGS) entry which is preliminary data.</text>
</comment>
<dbReference type="OrthoDB" id="9791032at2"/>
<dbReference type="InterPro" id="IPR041058">
    <property type="entry name" value="FucT_N"/>
</dbReference>
<dbReference type="InterPro" id="IPR038577">
    <property type="entry name" value="GT10-like_C_sf"/>
</dbReference>
<comment type="similarity">
    <text evidence="1">Belongs to the glycosyltransferase 10 family.</text>
</comment>
<evidence type="ECO:0000313" key="7">
    <source>
        <dbReference type="Proteomes" id="UP000294535"/>
    </source>
</evidence>
<dbReference type="InterPro" id="IPR001503">
    <property type="entry name" value="Glyco_trans_10"/>
</dbReference>
<dbReference type="Pfam" id="PF00852">
    <property type="entry name" value="Glyco_transf_10"/>
    <property type="match status" value="1"/>
</dbReference>
<sequence length="315" mass="37212">MSQQIRLCFSDFWGLFDYNDNYFFRILKQRFNVVIDEENPEYVIYSTFGTNFLKYKNAVRILYIAENVRPNYMECDFSIGFDYAAYGGKNLRYPLYVMYGFTPQLLEKKDPQLILQSKPLFCNMVVSNAFSKKRIEFFHLLNKHKKVDSGGRVLNNIGGPVANKMDFIKQYRFTMAFENSSYPGYTTEKIFEPMKVNSIPIYWGSERIGNEFNEKSFINVHAFGSLKEAVSAVLELEHNPEKLSDMLAEPWFIDNKLPEYFDNDRFCNFFEQIVFVKKHPMTATEVIKRQALAYVNIYRKKLKAKILRKYYCQVS</sequence>
<dbReference type="Gene3D" id="3.40.50.11660">
    <property type="entry name" value="Glycosyl transferase family 10, C-terminal domain"/>
    <property type="match status" value="1"/>
</dbReference>
<dbReference type="EMBL" id="SNYF01000005">
    <property type="protein sequence ID" value="TDQ19372.1"/>
    <property type="molecule type" value="Genomic_DNA"/>
</dbReference>
<keyword evidence="3 6" id="KW-0808">Transferase</keyword>
<evidence type="ECO:0000259" key="5">
    <source>
        <dbReference type="Pfam" id="PF18025"/>
    </source>
</evidence>
<dbReference type="GO" id="GO:0008417">
    <property type="term" value="F:fucosyltransferase activity"/>
    <property type="evidence" value="ECO:0007669"/>
    <property type="project" value="InterPro"/>
</dbReference>
<dbReference type="Pfam" id="PF18025">
    <property type="entry name" value="FucT_N"/>
    <property type="match status" value="1"/>
</dbReference>
<feature type="domain" description="Alpha-(1,3)-fucosyltransferase FucT N-terminal" evidence="5">
    <location>
        <begin position="8"/>
        <end position="99"/>
    </location>
</feature>
<protein>
    <submittedName>
        <fullName evidence="6">Glycosyl transferase family 10 (Putative fucosyltransferase)</fullName>
    </submittedName>
</protein>